<gene>
    <name evidence="1" type="ORF">HJG60_008128</name>
</gene>
<comment type="caution">
    <text evidence="1">The sequence shown here is derived from an EMBL/GenBank/DDBJ whole genome shotgun (WGS) entry which is preliminary data.</text>
</comment>
<accession>A0A833Z3S9</accession>
<evidence type="ECO:0000313" key="1">
    <source>
        <dbReference type="EMBL" id="KAF6088272.1"/>
    </source>
</evidence>
<protein>
    <submittedName>
        <fullName evidence="1">Uncharacterized protein</fullName>
    </submittedName>
</protein>
<dbReference type="Proteomes" id="UP000664940">
    <property type="component" value="Unassembled WGS sequence"/>
</dbReference>
<dbReference type="AntiFam" id="ANF00010">
    <property type="entry name" value="tRNA translation"/>
</dbReference>
<evidence type="ECO:0000313" key="2">
    <source>
        <dbReference type="Proteomes" id="UP000664940"/>
    </source>
</evidence>
<name>A0A833Z3S9_9CHIR</name>
<dbReference type="EMBL" id="JABVXQ010000010">
    <property type="protein sequence ID" value="KAF6088272.1"/>
    <property type="molecule type" value="Genomic_DNA"/>
</dbReference>
<reference evidence="1 2" key="1">
    <citation type="journal article" date="2020" name="Nature">
        <title>Six reference-quality genomes reveal evolution of bat adaptations.</title>
        <authorList>
            <person name="Jebb D."/>
            <person name="Huang Z."/>
            <person name="Pippel M."/>
            <person name="Hughes G.M."/>
            <person name="Lavrichenko K."/>
            <person name="Devanna P."/>
            <person name="Winkler S."/>
            <person name="Jermiin L.S."/>
            <person name="Skirmuntt E.C."/>
            <person name="Katzourakis A."/>
            <person name="Burkitt-Gray L."/>
            <person name="Ray D.A."/>
            <person name="Sullivan K.A.M."/>
            <person name="Roscito J.G."/>
            <person name="Kirilenko B.M."/>
            <person name="Davalos L.M."/>
            <person name="Corthals A.P."/>
            <person name="Power M.L."/>
            <person name="Jones G."/>
            <person name="Ransome R.D."/>
            <person name="Dechmann D.K.N."/>
            <person name="Locatelli A.G."/>
            <person name="Puechmaille S.J."/>
            <person name="Fedrigo O."/>
            <person name="Jarvis E.D."/>
            <person name="Hiller M."/>
            <person name="Vernes S.C."/>
            <person name="Myers E.W."/>
            <person name="Teeling E.C."/>
        </authorList>
    </citation>
    <scope>NUCLEOTIDE SEQUENCE [LARGE SCALE GENOMIC DNA]</scope>
    <source>
        <strain evidence="1">Bat1K_MPI-CBG_1</strain>
    </source>
</reference>
<sequence>MLSPSSRMFFLRVPDPVSSHVVGSHLVFRTQLKCHFCSTESSPTSSFLPRVELGPRQLVCTVALAAGERGGCRVCDDLVPLGALGSRDHGILIADQQHSVGCEAGVCCCPCSEPCRGEDAGDGVAVGMPSVSVLGWPKSPLPFFCKIALAIVAQWIEPRPAQQGVAGSTPSQGTCLGCGPGPQ</sequence>
<organism evidence="1 2">
    <name type="scientific">Phyllostomus discolor</name>
    <name type="common">pale spear-nosed bat</name>
    <dbReference type="NCBI Taxonomy" id="89673"/>
    <lineage>
        <taxon>Eukaryota</taxon>
        <taxon>Metazoa</taxon>
        <taxon>Chordata</taxon>
        <taxon>Craniata</taxon>
        <taxon>Vertebrata</taxon>
        <taxon>Euteleostomi</taxon>
        <taxon>Mammalia</taxon>
        <taxon>Eutheria</taxon>
        <taxon>Laurasiatheria</taxon>
        <taxon>Chiroptera</taxon>
        <taxon>Yangochiroptera</taxon>
        <taxon>Phyllostomidae</taxon>
        <taxon>Phyllostominae</taxon>
        <taxon>Phyllostomus</taxon>
    </lineage>
</organism>
<proteinExistence type="predicted"/>
<dbReference type="AlphaFoldDB" id="A0A833Z3S9"/>